<evidence type="ECO:0000256" key="1">
    <source>
        <dbReference type="SAM" id="Coils"/>
    </source>
</evidence>
<dbReference type="EMBL" id="WKKY01000191">
    <property type="protein sequence ID" value="MSE20890.1"/>
    <property type="molecule type" value="Genomic_DNA"/>
</dbReference>
<comment type="caution">
    <text evidence="2">The sequence shown here is derived from an EMBL/GenBank/DDBJ whole genome shotgun (WGS) entry which is preliminary data.</text>
</comment>
<evidence type="ECO:0000313" key="2">
    <source>
        <dbReference type="EMBL" id="MSE20890.1"/>
    </source>
</evidence>
<dbReference type="AlphaFoldDB" id="A0A844ELA3"/>
<keyword evidence="1" id="KW-0175">Coiled coil</keyword>
<protein>
    <submittedName>
        <fullName evidence="2">Uncharacterized protein</fullName>
    </submittedName>
</protein>
<reference evidence="2 3" key="1">
    <citation type="submission" date="2019-11" db="EMBL/GenBank/DDBJ databases">
        <title>Draft Genome Sequence of Plant Growth-Promoting Rhizosphere-Associated Bacteria.</title>
        <authorList>
            <person name="Vasilyev I.Y."/>
            <person name="Radchenko V."/>
            <person name="Ilnitskaya E.V."/>
        </authorList>
    </citation>
    <scope>NUCLEOTIDE SEQUENCE [LARGE SCALE GENOMIC DNA]</scope>
    <source>
        <strain evidence="2 3">VRA_07sq_f</strain>
    </source>
</reference>
<name>A0A844ELA3_9LACO</name>
<gene>
    <name evidence="2" type="ORF">GKC44_06435</name>
</gene>
<organism evidence="2 3">
    <name type="scientific">Lentilactobacillus parabuchneri</name>
    <dbReference type="NCBI Taxonomy" id="152331"/>
    <lineage>
        <taxon>Bacteria</taxon>
        <taxon>Bacillati</taxon>
        <taxon>Bacillota</taxon>
        <taxon>Bacilli</taxon>
        <taxon>Lactobacillales</taxon>
        <taxon>Lactobacillaceae</taxon>
        <taxon>Lentilactobacillus</taxon>
    </lineage>
</organism>
<proteinExistence type="predicted"/>
<dbReference type="Proteomes" id="UP000491237">
    <property type="component" value="Unassembled WGS sequence"/>
</dbReference>
<sequence>MDVTINQKFEALTNELHQTQAELADTRRELDKVKQNAPKSRRSGEWQKLRKEINEYVNSLDGKTAGRTWALIDAINTVIRFHVNIRNVNQINETNIDEARKTFEALKKIV</sequence>
<accession>A0A844ELA3</accession>
<evidence type="ECO:0000313" key="3">
    <source>
        <dbReference type="Proteomes" id="UP000491237"/>
    </source>
</evidence>
<feature type="coiled-coil region" evidence="1">
    <location>
        <begin position="9"/>
        <end position="36"/>
    </location>
</feature>